<dbReference type="EMBL" id="JAAIKR010000005">
    <property type="protein sequence ID" value="MBR9727814.1"/>
    <property type="molecule type" value="Genomic_DNA"/>
</dbReference>
<evidence type="ECO:0000259" key="1">
    <source>
        <dbReference type="Pfam" id="PF06938"/>
    </source>
</evidence>
<accession>A0ABS5I2A1</accession>
<protein>
    <submittedName>
        <fullName evidence="2">DUF1285 domain-containing protein</fullName>
    </submittedName>
</protein>
<name>A0ABS5I2A1_9GAMM</name>
<evidence type="ECO:0000313" key="2">
    <source>
        <dbReference type="EMBL" id="MBR9727814.1"/>
    </source>
</evidence>
<organism evidence="2 3">
    <name type="scientific">Shewanella intestini</name>
    <dbReference type="NCBI Taxonomy" id="2017544"/>
    <lineage>
        <taxon>Bacteria</taxon>
        <taxon>Pseudomonadati</taxon>
        <taxon>Pseudomonadota</taxon>
        <taxon>Gammaproteobacteria</taxon>
        <taxon>Alteromonadales</taxon>
        <taxon>Shewanellaceae</taxon>
        <taxon>Shewanella</taxon>
    </lineage>
</organism>
<evidence type="ECO:0000313" key="3">
    <source>
        <dbReference type="Proteomes" id="UP000811844"/>
    </source>
</evidence>
<reference evidence="2 3" key="1">
    <citation type="submission" date="2020-02" db="EMBL/GenBank/DDBJ databases">
        <title>Shewanella WXL01 sp. nov., a marine bacterium isolated from green algae in Luhuitou Fringing Reef (Northern South China Sea).</title>
        <authorList>
            <person name="Wang X."/>
        </authorList>
    </citation>
    <scope>NUCLEOTIDE SEQUENCE [LARGE SCALE GENOMIC DNA]</scope>
    <source>
        <strain evidence="2 3">MCCC 1A01895</strain>
    </source>
</reference>
<feature type="domain" description="DUF1285" evidence="1">
    <location>
        <begin position="5"/>
        <end position="61"/>
    </location>
</feature>
<dbReference type="InterPro" id="IPR048341">
    <property type="entry name" value="DUF1285_N"/>
</dbReference>
<comment type="caution">
    <text evidence="2">The sequence shown here is derived from an EMBL/GenBank/DDBJ whole genome shotgun (WGS) entry which is preliminary data.</text>
</comment>
<dbReference type="Gene3D" id="2.30.270.10">
    <property type="entry name" value="duf1285 protein"/>
    <property type="match status" value="1"/>
</dbReference>
<dbReference type="Gene3D" id="3.10.540.10">
    <property type="entry name" value="duf1285 like domain"/>
    <property type="match status" value="1"/>
</dbReference>
<keyword evidence="3" id="KW-1185">Reference proteome</keyword>
<sequence length="146" mass="16461">MGEVPLCSGDVVFHILDNGDWLYQQSPLPTKFAKLFASILHRNNKEYSLITPVEKVKVDVAEHAFLLVDYTVESTVLTTAHTLVRQGNGDNQQSIVFESSIGSQFTVFKADVMVCEQSIVVKLPRGLTAKLNRNCYYRYIDEMLSD</sequence>
<proteinExistence type="predicted"/>
<dbReference type="Pfam" id="PF06938">
    <property type="entry name" value="DUF1285_N"/>
    <property type="match status" value="1"/>
</dbReference>
<gene>
    <name evidence="2" type="ORF">G3R48_07420</name>
</gene>
<dbReference type="InterPro" id="IPR023361">
    <property type="entry name" value="DUF1285_beta_roll_sf"/>
</dbReference>
<dbReference type="Proteomes" id="UP000811844">
    <property type="component" value="Unassembled WGS sequence"/>
</dbReference>